<dbReference type="Proteomes" id="UP000650467">
    <property type="component" value="Unassembled WGS sequence"/>
</dbReference>
<proteinExistence type="predicted"/>
<name>A0A835SU08_CHLIN</name>
<keyword evidence="2" id="KW-0472">Membrane</keyword>
<gene>
    <name evidence="3" type="ORF">HXX76_013465</name>
</gene>
<evidence type="ECO:0000313" key="3">
    <source>
        <dbReference type="EMBL" id="KAG2425841.1"/>
    </source>
</evidence>
<keyword evidence="2" id="KW-1133">Transmembrane helix</keyword>
<dbReference type="AlphaFoldDB" id="A0A835SU08"/>
<protein>
    <submittedName>
        <fullName evidence="3">Uncharacterized protein</fullName>
    </submittedName>
</protein>
<feature type="transmembrane region" description="Helical" evidence="2">
    <location>
        <begin position="23"/>
        <end position="41"/>
    </location>
</feature>
<feature type="transmembrane region" description="Helical" evidence="2">
    <location>
        <begin position="262"/>
        <end position="284"/>
    </location>
</feature>
<feature type="transmembrane region" description="Helical" evidence="2">
    <location>
        <begin position="173"/>
        <end position="198"/>
    </location>
</feature>
<feature type="transmembrane region" description="Helical" evidence="2">
    <location>
        <begin position="228"/>
        <end position="250"/>
    </location>
</feature>
<dbReference type="InterPro" id="IPR046513">
    <property type="entry name" value="DUF6691"/>
</dbReference>
<accession>A0A835SU08</accession>
<dbReference type="EMBL" id="JAEHOC010000052">
    <property type="protein sequence ID" value="KAG2425841.1"/>
    <property type="molecule type" value="Genomic_DNA"/>
</dbReference>
<evidence type="ECO:0000256" key="1">
    <source>
        <dbReference type="SAM" id="MobiDB-lite"/>
    </source>
</evidence>
<organism evidence="3 4">
    <name type="scientific">Chlamydomonas incerta</name>
    <dbReference type="NCBI Taxonomy" id="51695"/>
    <lineage>
        <taxon>Eukaryota</taxon>
        <taxon>Viridiplantae</taxon>
        <taxon>Chlorophyta</taxon>
        <taxon>core chlorophytes</taxon>
        <taxon>Chlorophyceae</taxon>
        <taxon>CS clade</taxon>
        <taxon>Chlamydomonadales</taxon>
        <taxon>Chlamydomonadaceae</taxon>
        <taxon>Chlamydomonas</taxon>
    </lineage>
</organism>
<keyword evidence="4" id="KW-1185">Reference proteome</keyword>
<evidence type="ECO:0000256" key="2">
    <source>
        <dbReference type="SAM" id="Phobius"/>
    </source>
</evidence>
<feature type="transmembrane region" description="Helical" evidence="2">
    <location>
        <begin position="62"/>
        <end position="87"/>
    </location>
</feature>
<feature type="region of interest" description="Disordered" evidence="1">
    <location>
        <begin position="388"/>
        <end position="420"/>
    </location>
</feature>
<reference evidence="3" key="1">
    <citation type="journal article" date="2020" name="bioRxiv">
        <title>Comparative genomics of Chlamydomonas.</title>
        <authorList>
            <person name="Craig R.J."/>
            <person name="Hasan A.R."/>
            <person name="Ness R.W."/>
            <person name="Keightley P.D."/>
        </authorList>
    </citation>
    <scope>NUCLEOTIDE SEQUENCE</scope>
    <source>
        <strain evidence="3">SAG 7.73</strain>
    </source>
</reference>
<feature type="transmembrane region" description="Helical" evidence="2">
    <location>
        <begin position="135"/>
        <end position="161"/>
    </location>
</feature>
<sequence>MAALSAPDCWICGNARLSWRSMVYTGIFMAFAIGIAAASNLSQALDIAMRGVVVQGAMERTAAITAAVVAPGGAALMTLLALAGFWATRQSTNGSTDGSSSSGDGGAAAAASASLKPKRPMLCGVPGQAAPSGAWTVWVLEAAAELLVGVLFAFGLGVSLMTHQTKVAGFLGIYYFPAWDLSLPFVMGAALFIALPAYQVALRFKLLPRPALKFKWDMPTATDLDGRLLLGGAMFGAGWGLCGICPGPALVNLVSRACTRQLGVLVGCMIAAMALEVHVLGGLARAGLLPAWLQWLAEPSSEKGSSACGGRAVTIRRGVAPSGRFASTPVAGEPESDDDAAAQEHAVAQLKVAAGAAEDAAVAGKVVRPGSATGDVELGVGHGARLTDCSSSSSLNRSGSGGSSPTASAGHGAVPPAVCG</sequence>
<dbReference type="Pfam" id="PF20398">
    <property type="entry name" value="DUF6691"/>
    <property type="match status" value="1"/>
</dbReference>
<dbReference type="OrthoDB" id="545498at2759"/>
<evidence type="ECO:0000313" key="4">
    <source>
        <dbReference type="Proteomes" id="UP000650467"/>
    </source>
</evidence>
<feature type="compositionally biased region" description="Low complexity" evidence="1">
    <location>
        <begin position="390"/>
        <end position="413"/>
    </location>
</feature>
<comment type="caution">
    <text evidence="3">The sequence shown here is derived from an EMBL/GenBank/DDBJ whole genome shotgun (WGS) entry which is preliminary data.</text>
</comment>
<keyword evidence="2" id="KW-0812">Transmembrane</keyword>